<keyword evidence="6" id="KW-0732">Signal</keyword>
<evidence type="ECO:0000256" key="5">
    <source>
        <dbReference type="SAM" id="MobiDB-lite"/>
    </source>
</evidence>
<feature type="chain" id="PRO_5043272918" evidence="6">
    <location>
        <begin position="25"/>
        <end position="204"/>
    </location>
</feature>
<keyword evidence="2 4" id="KW-0863">Zinc-finger</keyword>
<dbReference type="GO" id="GO:0008270">
    <property type="term" value="F:zinc ion binding"/>
    <property type="evidence" value="ECO:0007669"/>
    <property type="project" value="UniProtKB-KW"/>
</dbReference>
<dbReference type="InterPro" id="IPR001876">
    <property type="entry name" value="Znf_RanBP2"/>
</dbReference>
<evidence type="ECO:0000256" key="6">
    <source>
        <dbReference type="SAM" id="SignalP"/>
    </source>
</evidence>
<dbReference type="InterPro" id="IPR036443">
    <property type="entry name" value="Znf_RanBP2_sf"/>
</dbReference>
<evidence type="ECO:0000256" key="1">
    <source>
        <dbReference type="ARBA" id="ARBA00022723"/>
    </source>
</evidence>
<dbReference type="AlphaFoldDB" id="A0A9P1GIL8"/>
<comment type="caution">
    <text evidence="8">The sequence shown here is derived from an EMBL/GenBank/DDBJ whole genome shotgun (WGS) entry which is preliminary data.</text>
</comment>
<gene>
    <name evidence="8" type="ORF">C1SCF055_LOCUS40036</name>
</gene>
<organism evidence="8">
    <name type="scientific">Cladocopium goreaui</name>
    <dbReference type="NCBI Taxonomy" id="2562237"/>
    <lineage>
        <taxon>Eukaryota</taxon>
        <taxon>Sar</taxon>
        <taxon>Alveolata</taxon>
        <taxon>Dinophyceae</taxon>
        <taxon>Suessiales</taxon>
        <taxon>Symbiodiniaceae</taxon>
        <taxon>Cladocopium</taxon>
    </lineage>
</organism>
<accession>A0A9P1GIL8</accession>
<proteinExistence type="predicted"/>
<dbReference type="SMART" id="SM00547">
    <property type="entry name" value="ZnF_RBZ"/>
    <property type="match status" value="1"/>
</dbReference>
<keyword evidence="3" id="KW-0862">Zinc</keyword>
<evidence type="ECO:0000256" key="2">
    <source>
        <dbReference type="ARBA" id="ARBA00022771"/>
    </source>
</evidence>
<dbReference type="EMBL" id="CAMXCT030006519">
    <property type="protein sequence ID" value="CAL4802502.1"/>
    <property type="molecule type" value="Genomic_DNA"/>
</dbReference>
<feature type="domain" description="RanBP2-type" evidence="7">
    <location>
        <begin position="131"/>
        <end position="160"/>
    </location>
</feature>
<feature type="compositionally biased region" description="Acidic residues" evidence="5">
    <location>
        <begin position="103"/>
        <end position="127"/>
    </location>
</feature>
<dbReference type="Proteomes" id="UP001152797">
    <property type="component" value="Unassembled WGS sequence"/>
</dbReference>
<dbReference type="SUPFAM" id="SSF90209">
    <property type="entry name" value="Ran binding protein zinc finger-like"/>
    <property type="match status" value="1"/>
</dbReference>
<keyword evidence="1" id="KW-0479">Metal-binding</keyword>
<reference evidence="8" key="1">
    <citation type="submission" date="2022-10" db="EMBL/GenBank/DDBJ databases">
        <authorList>
            <person name="Chen Y."/>
            <person name="Dougan E. K."/>
            <person name="Chan C."/>
            <person name="Rhodes N."/>
            <person name="Thang M."/>
        </authorList>
    </citation>
    <scope>NUCLEOTIDE SEQUENCE</scope>
</reference>
<evidence type="ECO:0000313" key="8">
    <source>
        <dbReference type="EMBL" id="CAI4015190.1"/>
    </source>
</evidence>
<name>A0A9P1GIL8_9DINO</name>
<dbReference type="PROSITE" id="PS50199">
    <property type="entry name" value="ZF_RANBP2_2"/>
    <property type="match status" value="1"/>
</dbReference>
<dbReference type="PROSITE" id="PS01358">
    <property type="entry name" value="ZF_RANBP2_1"/>
    <property type="match status" value="1"/>
</dbReference>
<feature type="compositionally biased region" description="Basic and acidic residues" evidence="5">
    <location>
        <begin position="85"/>
        <end position="102"/>
    </location>
</feature>
<evidence type="ECO:0000259" key="7">
    <source>
        <dbReference type="PROSITE" id="PS50199"/>
    </source>
</evidence>
<evidence type="ECO:0000256" key="3">
    <source>
        <dbReference type="ARBA" id="ARBA00022833"/>
    </source>
</evidence>
<feature type="region of interest" description="Disordered" evidence="5">
    <location>
        <begin position="85"/>
        <end position="134"/>
    </location>
</feature>
<dbReference type="Gene3D" id="4.10.1060.10">
    <property type="entry name" value="Zinc finger, RanBP2-type"/>
    <property type="match status" value="1"/>
</dbReference>
<evidence type="ECO:0000313" key="10">
    <source>
        <dbReference type="Proteomes" id="UP001152797"/>
    </source>
</evidence>
<dbReference type="OrthoDB" id="435212at2759"/>
<dbReference type="EMBL" id="CAMXCT010006519">
    <property type="protein sequence ID" value="CAI4015190.1"/>
    <property type="molecule type" value="Genomic_DNA"/>
</dbReference>
<keyword evidence="10" id="KW-1185">Reference proteome</keyword>
<evidence type="ECO:0000313" key="9">
    <source>
        <dbReference type="EMBL" id="CAL4802502.1"/>
    </source>
</evidence>
<protein>
    <submittedName>
        <fullName evidence="9">Protein GrpE</fullName>
    </submittedName>
</protein>
<sequence>MARSKHAVLAVVVALGIWMSKLSCDFVAPPRMRTCMRAETGHRAEASTSSKPEAVFGTVAAAVALTGLATRARPGKGHRIVLLRAEGETEAKAESPDSKAEDTTGDEEEEMADEEDEGDEEDEDEEGEANKPSKWKCLECDHVNFAAATECDKCGALKPSPEEAKVVEERDQAKAEVAKVMDGFLRMQADLQNYRRQHDEARPT</sequence>
<reference evidence="9 10" key="2">
    <citation type="submission" date="2024-05" db="EMBL/GenBank/DDBJ databases">
        <authorList>
            <person name="Chen Y."/>
            <person name="Shah S."/>
            <person name="Dougan E. K."/>
            <person name="Thang M."/>
            <person name="Chan C."/>
        </authorList>
    </citation>
    <scope>NUCLEOTIDE SEQUENCE [LARGE SCALE GENOMIC DNA]</scope>
</reference>
<feature type="signal peptide" evidence="6">
    <location>
        <begin position="1"/>
        <end position="24"/>
    </location>
</feature>
<dbReference type="EMBL" id="CAMXCT020006519">
    <property type="protein sequence ID" value="CAL1168565.1"/>
    <property type="molecule type" value="Genomic_DNA"/>
</dbReference>
<evidence type="ECO:0000256" key="4">
    <source>
        <dbReference type="PROSITE-ProRule" id="PRU00322"/>
    </source>
</evidence>